<comment type="caution">
    <text evidence="6">The sequence shown here is derived from an EMBL/GenBank/DDBJ whole genome shotgun (WGS) entry which is preliminary data.</text>
</comment>
<gene>
    <name evidence="6" type="ORF">B9Q02_11745</name>
</gene>
<reference evidence="6 7" key="1">
    <citation type="submission" date="2017-04" db="EMBL/GenBank/DDBJ databases">
        <title>Novel microbial lineages endemic to geothermal iron-oxide mats fill important gaps in the evolutionary history of Archaea.</title>
        <authorList>
            <person name="Jay Z.J."/>
            <person name="Beam J.P."/>
            <person name="Dlakic M."/>
            <person name="Rusch D.B."/>
            <person name="Kozubal M.A."/>
            <person name="Inskeep W.P."/>
        </authorList>
    </citation>
    <scope>NUCLEOTIDE SEQUENCE [LARGE SCALE GENOMIC DNA]</scope>
    <source>
        <strain evidence="6">BE_D</strain>
    </source>
</reference>
<dbReference type="InterPro" id="IPR036259">
    <property type="entry name" value="MFS_trans_sf"/>
</dbReference>
<dbReference type="Gene3D" id="1.20.1250.20">
    <property type="entry name" value="MFS general substrate transporter like domains"/>
    <property type="match status" value="1"/>
</dbReference>
<feature type="transmembrane region" description="Helical" evidence="5">
    <location>
        <begin position="176"/>
        <end position="194"/>
    </location>
</feature>
<dbReference type="InterPro" id="IPR005829">
    <property type="entry name" value="Sugar_transporter_CS"/>
</dbReference>
<protein>
    <recommendedName>
        <fullName evidence="8">Major facilitator superfamily (MFS) profile domain-containing protein</fullName>
    </recommendedName>
</protein>
<dbReference type="PROSITE" id="PS00216">
    <property type="entry name" value="SUGAR_TRANSPORT_1"/>
    <property type="match status" value="1"/>
</dbReference>
<dbReference type="EMBL" id="NEXD01000157">
    <property type="protein sequence ID" value="PSN82392.1"/>
    <property type="molecule type" value="Genomic_DNA"/>
</dbReference>
<keyword evidence="4 5" id="KW-0472">Membrane</keyword>
<feature type="transmembrane region" description="Helical" evidence="5">
    <location>
        <begin position="114"/>
        <end position="135"/>
    </location>
</feature>
<dbReference type="GO" id="GO:0022857">
    <property type="term" value="F:transmembrane transporter activity"/>
    <property type="evidence" value="ECO:0007669"/>
    <property type="project" value="InterPro"/>
</dbReference>
<feature type="transmembrane region" description="Helical" evidence="5">
    <location>
        <begin position="147"/>
        <end position="170"/>
    </location>
</feature>
<keyword evidence="2 5" id="KW-0812">Transmembrane</keyword>
<evidence type="ECO:0000313" key="7">
    <source>
        <dbReference type="Proteomes" id="UP000240569"/>
    </source>
</evidence>
<evidence type="ECO:0000256" key="2">
    <source>
        <dbReference type="ARBA" id="ARBA00022692"/>
    </source>
</evidence>
<evidence type="ECO:0000256" key="3">
    <source>
        <dbReference type="ARBA" id="ARBA00022989"/>
    </source>
</evidence>
<proteinExistence type="predicted"/>
<dbReference type="AlphaFoldDB" id="A0A2R6A7E6"/>
<dbReference type="GO" id="GO:0016020">
    <property type="term" value="C:membrane"/>
    <property type="evidence" value="ECO:0007669"/>
    <property type="project" value="UniProtKB-SubCell"/>
</dbReference>
<organism evidence="6 7">
    <name type="scientific">Candidatus Marsarchaeota G1 archaeon BE_D</name>
    <dbReference type="NCBI Taxonomy" id="1978156"/>
    <lineage>
        <taxon>Archaea</taxon>
        <taxon>Candidatus Marsarchaeota</taxon>
        <taxon>Candidatus Marsarchaeota group 1</taxon>
    </lineage>
</organism>
<dbReference type="InterPro" id="IPR011701">
    <property type="entry name" value="MFS"/>
</dbReference>
<name>A0A2R6A7E6_9ARCH</name>
<evidence type="ECO:0000256" key="4">
    <source>
        <dbReference type="ARBA" id="ARBA00023136"/>
    </source>
</evidence>
<dbReference type="Pfam" id="PF07690">
    <property type="entry name" value="MFS_1"/>
    <property type="match status" value="1"/>
</dbReference>
<comment type="subcellular location">
    <subcellularLocation>
        <location evidence="1">Membrane</location>
        <topology evidence="1">Multi-pass membrane protein</topology>
    </subcellularLocation>
</comment>
<accession>A0A2R6A7E6</accession>
<evidence type="ECO:0008006" key="8">
    <source>
        <dbReference type="Google" id="ProtNLM"/>
    </source>
</evidence>
<dbReference type="Proteomes" id="UP000240569">
    <property type="component" value="Unassembled WGS sequence"/>
</dbReference>
<evidence type="ECO:0000313" key="6">
    <source>
        <dbReference type="EMBL" id="PSN82392.1"/>
    </source>
</evidence>
<evidence type="ECO:0000256" key="1">
    <source>
        <dbReference type="ARBA" id="ARBA00004141"/>
    </source>
</evidence>
<keyword evidence="3 5" id="KW-1133">Transmembrane helix</keyword>
<dbReference type="SUPFAM" id="SSF103473">
    <property type="entry name" value="MFS general substrate transporter"/>
    <property type="match status" value="1"/>
</dbReference>
<sequence length="254" mass="27782">MWVVRSSSNSKVFPSELTVKTLIVYNALQGAYTGYIRIFWQPFVLSLGISLASIRLLETFSGSSGVLSSVLQLFGGRLSDRFGRKLLCTLGSFFLVLCWLVAAIAFVIHRSFLIIVSYLLWSASVLALPVLDAALADNVKESERSRVYSVVLLANVVPASITGFFAGNLATKSGPVVLLLLASLLEGLGLLLLFKGLRSSPVVLLVKEDFKTVFKDAVKHWRYFSVFTADALSWSISVSLACSTNKKAFFKLPI</sequence>
<evidence type="ECO:0000256" key="5">
    <source>
        <dbReference type="SAM" id="Phobius"/>
    </source>
</evidence>
<feature type="transmembrane region" description="Helical" evidence="5">
    <location>
        <begin position="86"/>
        <end position="108"/>
    </location>
</feature>